<dbReference type="SUPFAM" id="SSF54427">
    <property type="entry name" value="NTF2-like"/>
    <property type="match status" value="1"/>
</dbReference>
<dbReference type="Proteomes" id="UP001139450">
    <property type="component" value="Unassembled WGS sequence"/>
</dbReference>
<evidence type="ECO:0000313" key="1">
    <source>
        <dbReference type="EMBL" id="MCJ8208816.1"/>
    </source>
</evidence>
<protein>
    <submittedName>
        <fullName evidence="1">Nuclear transport factor 2 family protein</fullName>
    </submittedName>
</protein>
<dbReference type="InterPro" id="IPR032710">
    <property type="entry name" value="NTF2-like_dom_sf"/>
</dbReference>
<reference evidence="1" key="1">
    <citation type="submission" date="2022-04" db="EMBL/GenBank/DDBJ databases">
        <title>Mucilaginibacter sp. RS28 isolated from freshwater.</title>
        <authorList>
            <person name="Ko S.-R."/>
        </authorList>
    </citation>
    <scope>NUCLEOTIDE SEQUENCE</scope>
    <source>
        <strain evidence="1">RS28</strain>
    </source>
</reference>
<organism evidence="1 2">
    <name type="scientific">Mucilaginibacter straminoryzae</name>
    <dbReference type="NCBI Taxonomy" id="2932774"/>
    <lineage>
        <taxon>Bacteria</taxon>
        <taxon>Pseudomonadati</taxon>
        <taxon>Bacteroidota</taxon>
        <taxon>Sphingobacteriia</taxon>
        <taxon>Sphingobacteriales</taxon>
        <taxon>Sphingobacteriaceae</taxon>
        <taxon>Mucilaginibacter</taxon>
    </lineage>
</organism>
<proteinExistence type="predicted"/>
<sequence length="118" mass="13493">MNLAFFAELEKIHLKAWNEKDPLERHELLKTTYADDIRLYDENMILDGLDAVSDLIGKLITEDPAYKFEVVESIEPLQNGARLYGHINTSGGLMDSMDFFIMSDGKVKHLYAFIKPAK</sequence>
<name>A0A9X2B7W1_9SPHI</name>
<accession>A0A9X2B7W1</accession>
<dbReference type="EMBL" id="JALJEJ010000002">
    <property type="protein sequence ID" value="MCJ8208816.1"/>
    <property type="molecule type" value="Genomic_DNA"/>
</dbReference>
<keyword evidence="2" id="KW-1185">Reference proteome</keyword>
<evidence type="ECO:0000313" key="2">
    <source>
        <dbReference type="Proteomes" id="UP001139450"/>
    </source>
</evidence>
<dbReference type="Gene3D" id="3.10.450.50">
    <property type="match status" value="1"/>
</dbReference>
<dbReference type="RefSeq" id="WP_245128652.1">
    <property type="nucleotide sequence ID" value="NZ_JALJEJ010000002.1"/>
</dbReference>
<dbReference type="AlphaFoldDB" id="A0A9X2B7W1"/>
<gene>
    <name evidence="1" type="ORF">MUY27_03795</name>
</gene>
<comment type="caution">
    <text evidence="1">The sequence shown here is derived from an EMBL/GenBank/DDBJ whole genome shotgun (WGS) entry which is preliminary data.</text>
</comment>